<comment type="similarity">
    <text evidence="1">Belongs to the short-chain dehydrogenases/reductases (SDR) family.</text>
</comment>
<evidence type="ECO:0000313" key="3">
    <source>
        <dbReference type="EMBL" id="RPA81465.1"/>
    </source>
</evidence>
<organism evidence="3 4">
    <name type="scientific">Ascobolus immersus RN42</name>
    <dbReference type="NCBI Taxonomy" id="1160509"/>
    <lineage>
        <taxon>Eukaryota</taxon>
        <taxon>Fungi</taxon>
        <taxon>Dikarya</taxon>
        <taxon>Ascomycota</taxon>
        <taxon>Pezizomycotina</taxon>
        <taxon>Pezizomycetes</taxon>
        <taxon>Pezizales</taxon>
        <taxon>Ascobolaceae</taxon>
        <taxon>Ascobolus</taxon>
    </lineage>
</organism>
<proteinExistence type="inferred from homology"/>
<dbReference type="Proteomes" id="UP000275078">
    <property type="component" value="Unassembled WGS sequence"/>
</dbReference>
<gene>
    <name evidence="3" type="ORF">BJ508DRAFT_414718</name>
</gene>
<reference evidence="3 4" key="1">
    <citation type="journal article" date="2018" name="Nat. Ecol. Evol.">
        <title>Pezizomycetes genomes reveal the molecular basis of ectomycorrhizal truffle lifestyle.</title>
        <authorList>
            <person name="Murat C."/>
            <person name="Payen T."/>
            <person name="Noel B."/>
            <person name="Kuo A."/>
            <person name="Morin E."/>
            <person name="Chen J."/>
            <person name="Kohler A."/>
            <person name="Krizsan K."/>
            <person name="Balestrini R."/>
            <person name="Da Silva C."/>
            <person name="Montanini B."/>
            <person name="Hainaut M."/>
            <person name="Levati E."/>
            <person name="Barry K.W."/>
            <person name="Belfiori B."/>
            <person name="Cichocki N."/>
            <person name="Clum A."/>
            <person name="Dockter R.B."/>
            <person name="Fauchery L."/>
            <person name="Guy J."/>
            <person name="Iotti M."/>
            <person name="Le Tacon F."/>
            <person name="Lindquist E.A."/>
            <person name="Lipzen A."/>
            <person name="Malagnac F."/>
            <person name="Mello A."/>
            <person name="Molinier V."/>
            <person name="Miyauchi S."/>
            <person name="Poulain J."/>
            <person name="Riccioni C."/>
            <person name="Rubini A."/>
            <person name="Sitrit Y."/>
            <person name="Splivallo R."/>
            <person name="Traeger S."/>
            <person name="Wang M."/>
            <person name="Zifcakova L."/>
            <person name="Wipf D."/>
            <person name="Zambonelli A."/>
            <person name="Paolocci F."/>
            <person name="Nowrousian M."/>
            <person name="Ottonello S."/>
            <person name="Baldrian P."/>
            <person name="Spatafora J.W."/>
            <person name="Henrissat B."/>
            <person name="Nagy L.G."/>
            <person name="Aury J.M."/>
            <person name="Wincker P."/>
            <person name="Grigoriev I.V."/>
            <person name="Bonfante P."/>
            <person name="Martin F.M."/>
        </authorList>
    </citation>
    <scope>NUCLEOTIDE SEQUENCE [LARGE SCALE GENOMIC DNA]</scope>
    <source>
        <strain evidence="3 4">RN42</strain>
    </source>
</reference>
<keyword evidence="4" id="KW-1185">Reference proteome</keyword>
<dbReference type="PANTHER" id="PTHR24322:SF736">
    <property type="entry name" value="RETINOL DEHYDROGENASE 10"/>
    <property type="match status" value="1"/>
</dbReference>
<dbReference type="STRING" id="1160509.A0A3N4I5T9"/>
<dbReference type="Gene3D" id="3.40.50.720">
    <property type="entry name" value="NAD(P)-binding Rossmann-like Domain"/>
    <property type="match status" value="1"/>
</dbReference>
<evidence type="ECO:0000313" key="4">
    <source>
        <dbReference type="Proteomes" id="UP000275078"/>
    </source>
</evidence>
<name>A0A3N4I5T9_ASCIM</name>
<dbReference type="InterPro" id="IPR036291">
    <property type="entry name" value="NAD(P)-bd_dom_sf"/>
</dbReference>
<keyword evidence="2" id="KW-0560">Oxidoreductase</keyword>
<dbReference type="PANTHER" id="PTHR24322">
    <property type="entry name" value="PKSB"/>
    <property type="match status" value="1"/>
</dbReference>
<evidence type="ECO:0000256" key="1">
    <source>
        <dbReference type="ARBA" id="ARBA00006484"/>
    </source>
</evidence>
<sequence length="393" mass="43949">MRFAIDHVVSYLSRTVFNPWLLLTLIPRILMEADPELFRNPLSKQSPVLFLAAAITFLTRFPSALLIIPPLLGLLAKLNTWLNFQVIDAGKKDRYDWPNEVAVVTGGSGEIGSATVRKMLEMGIGKVVIVDIRDPKPELIKDERVFFYRCDVSEYENVQKCAFKVKSEVGNPTILVLGAGIVHPATLISGSAKNIELTFKTNTLGALWALKCFVPAMIVPNHGHVLTITSQLGHLSIPMTVDYCASKAALGAIVEGFKSELYNYYRGSHIRFSSIAPGLVDTPLVANNALPNTFMLPWLEAEDMATKITDILKEGQSKNICFPIGAYSTLPFRMFPDWFRFGVQYIFVRCGFLSYITPRQPPLGLDEEMTRVDERWEKKTWDKPPAGGTSYRL</sequence>
<dbReference type="SUPFAM" id="SSF51735">
    <property type="entry name" value="NAD(P)-binding Rossmann-fold domains"/>
    <property type="match status" value="1"/>
</dbReference>
<evidence type="ECO:0000256" key="2">
    <source>
        <dbReference type="ARBA" id="ARBA00023002"/>
    </source>
</evidence>
<dbReference type="Pfam" id="PF00106">
    <property type="entry name" value="adh_short"/>
    <property type="match status" value="1"/>
</dbReference>
<dbReference type="AlphaFoldDB" id="A0A3N4I5T9"/>
<dbReference type="EMBL" id="ML119679">
    <property type="protein sequence ID" value="RPA81465.1"/>
    <property type="molecule type" value="Genomic_DNA"/>
</dbReference>
<dbReference type="GO" id="GO:0016616">
    <property type="term" value="F:oxidoreductase activity, acting on the CH-OH group of donors, NAD or NADP as acceptor"/>
    <property type="evidence" value="ECO:0007669"/>
    <property type="project" value="TreeGrafter"/>
</dbReference>
<protein>
    <submittedName>
        <fullName evidence="3">NAD(P)-binding protein</fullName>
    </submittedName>
</protein>
<dbReference type="InterPro" id="IPR002347">
    <property type="entry name" value="SDR_fam"/>
</dbReference>
<dbReference type="PRINTS" id="PR00081">
    <property type="entry name" value="GDHRDH"/>
</dbReference>
<dbReference type="OrthoDB" id="10253736at2759"/>
<accession>A0A3N4I5T9</accession>